<dbReference type="Proteomes" id="UP000325577">
    <property type="component" value="Linkage Group LG13"/>
</dbReference>
<feature type="compositionally biased region" description="Basic and acidic residues" evidence="1">
    <location>
        <begin position="261"/>
        <end position="287"/>
    </location>
</feature>
<gene>
    <name evidence="3" type="ORF">F0562_025392</name>
</gene>
<accession>A0A5J5BFE6</accession>
<feature type="region of interest" description="Disordered" evidence="1">
    <location>
        <begin position="432"/>
        <end position="461"/>
    </location>
</feature>
<dbReference type="AlphaFoldDB" id="A0A5J5BFE6"/>
<reference evidence="3 4" key="1">
    <citation type="submission" date="2019-09" db="EMBL/GenBank/DDBJ databases">
        <title>A chromosome-level genome assembly of the Chinese tupelo Nyssa sinensis.</title>
        <authorList>
            <person name="Yang X."/>
            <person name="Kang M."/>
            <person name="Yang Y."/>
            <person name="Xiong H."/>
            <person name="Wang M."/>
            <person name="Zhang Z."/>
            <person name="Wang Z."/>
            <person name="Wu H."/>
            <person name="Ma T."/>
            <person name="Liu J."/>
            <person name="Xi Z."/>
        </authorList>
    </citation>
    <scope>NUCLEOTIDE SEQUENCE [LARGE SCALE GENOMIC DNA]</scope>
    <source>
        <strain evidence="3">J267</strain>
        <tissue evidence="3">Leaf</tissue>
    </source>
</reference>
<feature type="compositionally biased region" description="Basic and acidic residues" evidence="1">
    <location>
        <begin position="356"/>
        <end position="365"/>
    </location>
</feature>
<feature type="domain" description="DUF4283" evidence="2">
    <location>
        <begin position="56"/>
        <end position="133"/>
    </location>
</feature>
<evidence type="ECO:0000313" key="4">
    <source>
        <dbReference type="Proteomes" id="UP000325577"/>
    </source>
</evidence>
<sequence>MGLAKPRREKLKRSSFAKVARVSQWPLTPLMVEKGDYGMWEDVRIDPKSCEDRFEFLQRFLVKRFGSLDSVVPDIQHVMQWVSHYWKAPMGVRVMDMHGVWFLFELPLKAEATKVLGREWQFEGKRVVLQRWKWDGCGDKAMESCRVLAMGSWDGEGARKFNAPRACGDGGRWKGLEGTGSRVQRDFFPDTRYGLNFKPLMWRSRGDTRRMGQQELVGSNVIRPGNGRGGRGGRVLQQRFGGPRRNGGGSSRAKGGLKQVDGPDLKRGLNREGENPSHQGEVEEVRPTNKRPSSLCTSEGIPGEIRGGQQEVGAILGDSRPEYSGDGGRGTWPYLDEDEEDGSTGGDRGGTTRGRKCGERGRGGDLDGVQGWKINNKKQRSVRRSSPLWIVTSRGRWTRQQQIARAHKVEVWPRKSMSFWSCILHGVGKRRELKGKGTGGEGQHKGGGASDMLPTRNSYPDKTRIRDRRSNWQRNENQQVIVSEWVMRNIRGVGRFPGISCAGYEEDLMDLFADIDKKLREG</sequence>
<evidence type="ECO:0000313" key="3">
    <source>
        <dbReference type="EMBL" id="KAA8541429.1"/>
    </source>
</evidence>
<feature type="compositionally biased region" description="Gly residues" evidence="1">
    <location>
        <begin position="343"/>
        <end position="352"/>
    </location>
</feature>
<feature type="compositionally biased region" description="Low complexity" evidence="1">
    <location>
        <begin position="234"/>
        <end position="243"/>
    </location>
</feature>
<organism evidence="3 4">
    <name type="scientific">Nyssa sinensis</name>
    <dbReference type="NCBI Taxonomy" id="561372"/>
    <lineage>
        <taxon>Eukaryota</taxon>
        <taxon>Viridiplantae</taxon>
        <taxon>Streptophyta</taxon>
        <taxon>Embryophyta</taxon>
        <taxon>Tracheophyta</taxon>
        <taxon>Spermatophyta</taxon>
        <taxon>Magnoliopsida</taxon>
        <taxon>eudicotyledons</taxon>
        <taxon>Gunneridae</taxon>
        <taxon>Pentapetalae</taxon>
        <taxon>asterids</taxon>
        <taxon>Cornales</taxon>
        <taxon>Nyssaceae</taxon>
        <taxon>Nyssa</taxon>
    </lineage>
</organism>
<evidence type="ECO:0000256" key="1">
    <source>
        <dbReference type="SAM" id="MobiDB-lite"/>
    </source>
</evidence>
<feature type="compositionally biased region" description="Gly residues" evidence="1">
    <location>
        <begin position="436"/>
        <end position="449"/>
    </location>
</feature>
<evidence type="ECO:0000259" key="2">
    <source>
        <dbReference type="Pfam" id="PF14111"/>
    </source>
</evidence>
<dbReference type="OrthoDB" id="1305046at2759"/>
<protein>
    <recommendedName>
        <fullName evidence="2">DUF4283 domain-containing protein</fullName>
    </recommendedName>
</protein>
<proteinExistence type="predicted"/>
<feature type="region of interest" description="Disordered" evidence="1">
    <location>
        <begin position="219"/>
        <end position="371"/>
    </location>
</feature>
<keyword evidence="4" id="KW-1185">Reference proteome</keyword>
<dbReference type="EMBL" id="CM018036">
    <property type="protein sequence ID" value="KAA8541429.1"/>
    <property type="molecule type" value="Genomic_DNA"/>
</dbReference>
<dbReference type="Pfam" id="PF14111">
    <property type="entry name" value="DUF4283"/>
    <property type="match status" value="1"/>
</dbReference>
<dbReference type="InterPro" id="IPR025558">
    <property type="entry name" value="DUF4283"/>
</dbReference>
<name>A0A5J5BFE6_9ASTE</name>